<evidence type="ECO:0000313" key="3">
    <source>
        <dbReference type="Proteomes" id="UP001152798"/>
    </source>
</evidence>
<evidence type="ECO:0000256" key="1">
    <source>
        <dbReference type="SAM" id="MobiDB-lite"/>
    </source>
</evidence>
<dbReference type="OrthoDB" id="8197907at2759"/>
<keyword evidence="3" id="KW-1185">Reference proteome</keyword>
<gene>
    <name evidence="2" type="ORF">NEZAVI_LOCUS5027</name>
</gene>
<accession>A0A9P0ED27</accession>
<dbReference type="Proteomes" id="UP001152798">
    <property type="component" value="Chromosome 3"/>
</dbReference>
<sequence>MSIIASGSEDFGNVFDDLCLSRKVSKRAEGTQTPPPQLEVSVPGEVPDECVSSLIEMLTPRLRQHYSSKTPSRIWNDDGSELSSLLAEEEEISVDRTRSKTKKLLIKEHSSIEMKEVFEELCLSRKKRSYTMVDETNTNDYSSAMPRVQEQDGEVPDENVSSMIEMLRPSIRQLHKRNGVSANVEKPEKVVESKENVLRAYQSEPTVVAPLSNPNFSTTMSDVSLDSIFTTPSNLTDTIDEGMIKTLLSSQPPLDLPMDKGFVETGSNTESTNRNFKRKNKKKRKRSKVKLIKDSGTDTIYQTEDSTNQTEDIISKDTEELINEIQCKTKTVEIKEQVNVTIELEKKTSKEVQEDNGITVLRNRTDWTDTPFLTQESSETVEESAASVMDSEPTRGCPSALQYKIQFKCADKSSSNTKTEIKRFKAILHPGKMPVEKKECENKRPKDFVRNKFFNKPITNPCTVGSPYAIGRLNDKIQDRMFPSHSSLSSRPASTGTSLTSIRSYSCSSCYGEEKLGDCCCNALIADTHTAPGEPKVFWAITKINVYPDDTRTYEVMPLTGKKPAELPEKSDSVFVLIPPKPGQFVPSNFE</sequence>
<reference evidence="2" key="1">
    <citation type="submission" date="2022-01" db="EMBL/GenBank/DDBJ databases">
        <authorList>
            <person name="King R."/>
        </authorList>
    </citation>
    <scope>NUCLEOTIDE SEQUENCE</scope>
</reference>
<feature type="region of interest" description="Disordered" evidence="1">
    <location>
        <begin position="263"/>
        <end position="289"/>
    </location>
</feature>
<evidence type="ECO:0000313" key="2">
    <source>
        <dbReference type="EMBL" id="CAH1394548.1"/>
    </source>
</evidence>
<organism evidence="2 3">
    <name type="scientific">Nezara viridula</name>
    <name type="common">Southern green stink bug</name>
    <name type="synonym">Cimex viridulus</name>
    <dbReference type="NCBI Taxonomy" id="85310"/>
    <lineage>
        <taxon>Eukaryota</taxon>
        <taxon>Metazoa</taxon>
        <taxon>Ecdysozoa</taxon>
        <taxon>Arthropoda</taxon>
        <taxon>Hexapoda</taxon>
        <taxon>Insecta</taxon>
        <taxon>Pterygota</taxon>
        <taxon>Neoptera</taxon>
        <taxon>Paraneoptera</taxon>
        <taxon>Hemiptera</taxon>
        <taxon>Heteroptera</taxon>
        <taxon>Panheteroptera</taxon>
        <taxon>Pentatomomorpha</taxon>
        <taxon>Pentatomoidea</taxon>
        <taxon>Pentatomidae</taxon>
        <taxon>Pentatominae</taxon>
        <taxon>Nezara</taxon>
    </lineage>
</organism>
<dbReference type="EMBL" id="OV725079">
    <property type="protein sequence ID" value="CAH1394548.1"/>
    <property type="molecule type" value="Genomic_DNA"/>
</dbReference>
<proteinExistence type="predicted"/>
<feature type="compositionally biased region" description="Basic residues" evidence="1">
    <location>
        <begin position="275"/>
        <end position="289"/>
    </location>
</feature>
<name>A0A9P0ED27_NEZVI</name>
<protein>
    <submittedName>
        <fullName evidence="2">Uncharacterized protein</fullName>
    </submittedName>
</protein>
<dbReference type="AlphaFoldDB" id="A0A9P0ED27"/>